<sequence length="373" mass="41778">MPPRTRRIVWTETNMKLLIGAMPMVEHFDPRPDEPPEAMLPVPAGPPEGEAAQGTRATAQPTNPGNDHELEHNHAAPADQGQAVDWLDVPGQREVLQAFFRVSKHLPPTGAAYDRDEAMTYQRILRWAGAIPAAASPQRNIVPWLRSFSSVQIQICNATGELFVMVDLELALFLADRAEPYMAPLAQVLHDFARWRYMDPATAERYLPEWEYLVLTMREKVATVESEGYLGDRLALEAACIGNLLLNVFQDLDMNICGITKAGIIIQWEGPATVTLFPVNVWFLEYATGDVFRLTMKAPFKLHHMPVAFALNGTMAFQEVEQGPNILQLIRGPADDHGLDSELEGHSEHDSEMEHDSEREHEVETDMGRLSIL</sequence>
<dbReference type="EMBL" id="JH226137">
    <property type="protein sequence ID" value="EHY60925.1"/>
    <property type="molecule type" value="Genomic_DNA"/>
</dbReference>
<dbReference type="RefSeq" id="XP_009161386.1">
    <property type="nucleotide sequence ID" value="XM_009163138.1"/>
</dbReference>
<feature type="region of interest" description="Disordered" evidence="1">
    <location>
        <begin position="338"/>
        <end position="373"/>
    </location>
</feature>
<name>H6CAX8_EXODN</name>
<dbReference type="HOGENOM" id="CLU_741918_0_0_1"/>
<organism evidence="2 3">
    <name type="scientific">Exophiala dermatitidis (strain ATCC 34100 / CBS 525.76 / NIH/UT8656)</name>
    <name type="common">Black yeast</name>
    <name type="synonym">Wangiella dermatitidis</name>
    <dbReference type="NCBI Taxonomy" id="858893"/>
    <lineage>
        <taxon>Eukaryota</taxon>
        <taxon>Fungi</taxon>
        <taxon>Dikarya</taxon>
        <taxon>Ascomycota</taxon>
        <taxon>Pezizomycotina</taxon>
        <taxon>Eurotiomycetes</taxon>
        <taxon>Chaetothyriomycetidae</taxon>
        <taxon>Chaetothyriales</taxon>
        <taxon>Herpotrichiellaceae</taxon>
        <taxon>Exophiala</taxon>
    </lineage>
</organism>
<feature type="compositionally biased region" description="Polar residues" evidence="1">
    <location>
        <begin position="55"/>
        <end position="65"/>
    </location>
</feature>
<gene>
    <name evidence="2" type="ORF">HMPREF1120_08868</name>
</gene>
<evidence type="ECO:0000313" key="2">
    <source>
        <dbReference type="EMBL" id="EHY60925.1"/>
    </source>
</evidence>
<dbReference type="AlphaFoldDB" id="H6CAX8"/>
<protein>
    <submittedName>
        <fullName evidence="2">Uncharacterized protein</fullName>
    </submittedName>
</protein>
<dbReference type="Proteomes" id="UP000007304">
    <property type="component" value="Unassembled WGS sequence"/>
</dbReference>
<evidence type="ECO:0000313" key="3">
    <source>
        <dbReference type="Proteomes" id="UP000007304"/>
    </source>
</evidence>
<dbReference type="VEuPathDB" id="FungiDB:HMPREF1120_08868"/>
<feature type="compositionally biased region" description="Basic and acidic residues" evidence="1">
    <location>
        <begin position="338"/>
        <end position="367"/>
    </location>
</feature>
<keyword evidence="3" id="KW-1185">Reference proteome</keyword>
<dbReference type="InParanoid" id="H6CAX8"/>
<dbReference type="GeneID" id="20313507"/>
<reference evidence="2" key="1">
    <citation type="submission" date="2011-07" db="EMBL/GenBank/DDBJ databases">
        <title>The Genome Sequence of Exophiala (Wangiella) dermatitidis NIH/UT8656.</title>
        <authorList>
            <consortium name="The Broad Institute Genome Sequencing Platform"/>
            <person name="Cuomo C."/>
            <person name="Wang Z."/>
            <person name="Hunicke-Smith S."/>
            <person name="Szanislo P.J."/>
            <person name="Earl A."/>
            <person name="Young S.K."/>
            <person name="Zeng Q."/>
            <person name="Gargeya S."/>
            <person name="Fitzgerald M."/>
            <person name="Haas B."/>
            <person name="Abouelleil A."/>
            <person name="Alvarado L."/>
            <person name="Arachchi H.M."/>
            <person name="Berlin A."/>
            <person name="Brown A."/>
            <person name="Chapman S.B."/>
            <person name="Chen Z."/>
            <person name="Dunbar C."/>
            <person name="Freedman E."/>
            <person name="Gearin G."/>
            <person name="Gellesch M."/>
            <person name="Goldberg J."/>
            <person name="Griggs A."/>
            <person name="Gujja S."/>
            <person name="Heiman D."/>
            <person name="Howarth C."/>
            <person name="Larson L."/>
            <person name="Lui A."/>
            <person name="MacDonald P.J.P."/>
            <person name="Montmayeur A."/>
            <person name="Murphy C."/>
            <person name="Neiman D."/>
            <person name="Pearson M."/>
            <person name="Priest M."/>
            <person name="Roberts A."/>
            <person name="Saif S."/>
            <person name="Shea T."/>
            <person name="Shenoy N."/>
            <person name="Sisk P."/>
            <person name="Stolte C."/>
            <person name="Sykes S."/>
            <person name="Wortman J."/>
            <person name="Nusbaum C."/>
            <person name="Birren B."/>
        </authorList>
    </citation>
    <scope>NUCLEOTIDE SEQUENCE</scope>
    <source>
        <strain evidence="2">NIH/UT8656</strain>
    </source>
</reference>
<proteinExistence type="predicted"/>
<accession>H6CAX8</accession>
<evidence type="ECO:0000256" key="1">
    <source>
        <dbReference type="SAM" id="MobiDB-lite"/>
    </source>
</evidence>
<feature type="region of interest" description="Disordered" evidence="1">
    <location>
        <begin position="27"/>
        <end position="72"/>
    </location>
</feature>